<proteinExistence type="predicted"/>
<dbReference type="EMBL" id="KZ293701">
    <property type="protein sequence ID" value="PBK84022.1"/>
    <property type="molecule type" value="Genomic_DNA"/>
</dbReference>
<evidence type="ECO:0000313" key="2">
    <source>
        <dbReference type="Proteomes" id="UP000217790"/>
    </source>
</evidence>
<evidence type="ECO:0000313" key="1">
    <source>
        <dbReference type="EMBL" id="PBK84022.1"/>
    </source>
</evidence>
<sequence>MIVVNKNRAFFKSVTQSKHLDYRVSLRTPTMYRTSEGFNRRFTCPTLAVWRDIMTQVVSEYHELRAFKLNKHSLPQAINEAH</sequence>
<name>A0A2H3CXW3_ARMGA</name>
<dbReference type="AlphaFoldDB" id="A0A2H3CXW3"/>
<keyword evidence="2" id="KW-1185">Reference proteome</keyword>
<reference evidence="2" key="1">
    <citation type="journal article" date="2017" name="Nat. Ecol. Evol.">
        <title>Genome expansion and lineage-specific genetic innovations in the forest pathogenic fungi Armillaria.</title>
        <authorList>
            <person name="Sipos G."/>
            <person name="Prasanna A.N."/>
            <person name="Walter M.C."/>
            <person name="O'Connor E."/>
            <person name="Balint B."/>
            <person name="Krizsan K."/>
            <person name="Kiss B."/>
            <person name="Hess J."/>
            <person name="Varga T."/>
            <person name="Slot J."/>
            <person name="Riley R."/>
            <person name="Boka B."/>
            <person name="Rigling D."/>
            <person name="Barry K."/>
            <person name="Lee J."/>
            <person name="Mihaltcheva S."/>
            <person name="LaButti K."/>
            <person name="Lipzen A."/>
            <person name="Waldron R."/>
            <person name="Moloney N.M."/>
            <person name="Sperisen C."/>
            <person name="Kredics L."/>
            <person name="Vagvoelgyi C."/>
            <person name="Patrignani A."/>
            <person name="Fitzpatrick D."/>
            <person name="Nagy I."/>
            <person name="Doyle S."/>
            <person name="Anderson J.B."/>
            <person name="Grigoriev I.V."/>
            <person name="Gueldener U."/>
            <person name="Muensterkoetter M."/>
            <person name="Nagy L.G."/>
        </authorList>
    </citation>
    <scope>NUCLEOTIDE SEQUENCE [LARGE SCALE GENOMIC DNA]</scope>
    <source>
        <strain evidence="2">Ar21-2</strain>
    </source>
</reference>
<dbReference type="InParanoid" id="A0A2H3CXW3"/>
<gene>
    <name evidence="1" type="ORF">ARMGADRAFT_1018710</name>
</gene>
<dbReference type="Proteomes" id="UP000217790">
    <property type="component" value="Unassembled WGS sequence"/>
</dbReference>
<organism evidence="1 2">
    <name type="scientific">Armillaria gallica</name>
    <name type="common">Bulbous honey fungus</name>
    <name type="synonym">Armillaria bulbosa</name>
    <dbReference type="NCBI Taxonomy" id="47427"/>
    <lineage>
        <taxon>Eukaryota</taxon>
        <taxon>Fungi</taxon>
        <taxon>Dikarya</taxon>
        <taxon>Basidiomycota</taxon>
        <taxon>Agaricomycotina</taxon>
        <taxon>Agaricomycetes</taxon>
        <taxon>Agaricomycetidae</taxon>
        <taxon>Agaricales</taxon>
        <taxon>Marasmiineae</taxon>
        <taxon>Physalacriaceae</taxon>
        <taxon>Armillaria</taxon>
    </lineage>
</organism>
<protein>
    <submittedName>
        <fullName evidence="1">Uncharacterized protein</fullName>
    </submittedName>
</protein>
<accession>A0A2H3CXW3</accession>